<dbReference type="AlphaFoldDB" id="T1IN98"/>
<dbReference type="InterPro" id="IPR017441">
    <property type="entry name" value="Protein_kinase_ATP_BS"/>
</dbReference>
<dbReference type="InterPro" id="IPR036860">
    <property type="entry name" value="SH2_dom_sf"/>
</dbReference>
<evidence type="ECO:0000313" key="9">
    <source>
        <dbReference type="EnsemblMetazoa" id="SMAR002475-PA"/>
    </source>
</evidence>
<organism evidence="9 10">
    <name type="scientific">Strigamia maritima</name>
    <name type="common">European centipede</name>
    <name type="synonym">Geophilus maritimus</name>
    <dbReference type="NCBI Taxonomy" id="126957"/>
    <lineage>
        <taxon>Eukaryota</taxon>
        <taxon>Metazoa</taxon>
        <taxon>Ecdysozoa</taxon>
        <taxon>Arthropoda</taxon>
        <taxon>Myriapoda</taxon>
        <taxon>Chilopoda</taxon>
        <taxon>Pleurostigmophora</taxon>
        <taxon>Geophilomorpha</taxon>
        <taxon>Linotaeniidae</taxon>
        <taxon>Strigamia</taxon>
    </lineage>
</organism>
<evidence type="ECO:0000256" key="3">
    <source>
        <dbReference type="ARBA" id="ARBA00022741"/>
    </source>
</evidence>
<dbReference type="InterPro" id="IPR000719">
    <property type="entry name" value="Prot_kinase_dom"/>
</dbReference>
<keyword evidence="2" id="KW-0808">Transferase</keyword>
<dbReference type="Gene3D" id="3.30.200.20">
    <property type="entry name" value="Phosphorylase Kinase, domain 1"/>
    <property type="match status" value="1"/>
</dbReference>
<keyword evidence="5 7" id="KW-0067">ATP-binding</keyword>
<keyword evidence="10" id="KW-1185">Reference proteome</keyword>
<dbReference type="STRING" id="126957.T1IN98"/>
<dbReference type="InterPro" id="IPR020635">
    <property type="entry name" value="Tyr_kinase_cat_dom"/>
</dbReference>
<evidence type="ECO:0000256" key="4">
    <source>
        <dbReference type="ARBA" id="ARBA00022777"/>
    </source>
</evidence>
<keyword evidence="4" id="KW-0418">Kinase</keyword>
<dbReference type="PROSITE" id="PS00109">
    <property type="entry name" value="PROTEIN_KINASE_TYR"/>
    <property type="match status" value="1"/>
</dbReference>
<dbReference type="EMBL" id="JH431152">
    <property type="status" value="NOT_ANNOTATED_CDS"/>
    <property type="molecule type" value="Genomic_DNA"/>
</dbReference>
<keyword evidence="3 7" id="KW-0547">Nucleotide-binding</keyword>
<name>T1IN98_STRMM</name>
<dbReference type="PRINTS" id="PR00109">
    <property type="entry name" value="TYRKINASE"/>
</dbReference>
<dbReference type="GO" id="GO:0005524">
    <property type="term" value="F:ATP binding"/>
    <property type="evidence" value="ECO:0007669"/>
    <property type="project" value="UniProtKB-UniRule"/>
</dbReference>
<sequence>MVQSNNIYNFEIQQQDNFYFIDDGPYIESLEHLIAHYMIMADGLPTNLARPIKPTKRPSLAFINPISNLVKNDRLSKSNPNLLAISESRLKLKTISPPTPNIEYIRRENLTLSECIGEGEFGSVIKGVWVDQNGRQLEVAVKSLRNEHVQLARDNFLREAGVMIDLNHPCIVRLIGLCLGPPLIMVQELVQLGSLLDCLLDCPDSIDICHLQLWASQIACGMMYLEQKRFVHRDLAARNILLASMEQAKITDFGLSRALRAGHEYYRATQGGRWPVKWYAPESINYATFSHASDVWSYGITLWEMYTYGKTPYGEMTGVQVIEFLEDGKRLSKPDRCPDNVFQLVLQCWSYEPESRPTFKQLNVIFMDNGPGPEVKYCISKSTIV</sequence>
<accession>T1IN98</accession>
<evidence type="ECO:0000256" key="6">
    <source>
        <dbReference type="ARBA" id="ARBA00023137"/>
    </source>
</evidence>
<dbReference type="InterPro" id="IPR008266">
    <property type="entry name" value="Tyr_kinase_AS"/>
</dbReference>
<evidence type="ECO:0000256" key="7">
    <source>
        <dbReference type="PROSITE-ProRule" id="PRU10141"/>
    </source>
</evidence>
<dbReference type="EnsemblMetazoa" id="SMAR002475-RA">
    <property type="protein sequence ID" value="SMAR002475-PA"/>
    <property type="gene ID" value="SMAR002475"/>
</dbReference>
<dbReference type="HOGENOM" id="CLU_000288_7_2_1"/>
<dbReference type="SMART" id="SM00219">
    <property type="entry name" value="TyrKc"/>
    <property type="match status" value="1"/>
</dbReference>
<dbReference type="PROSITE" id="PS00107">
    <property type="entry name" value="PROTEIN_KINASE_ATP"/>
    <property type="match status" value="1"/>
</dbReference>
<evidence type="ECO:0000259" key="8">
    <source>
        <dbReference type="PROSITE" id="PS50011"/>
    </source>
</evidence>
<proteinExistence type="predicted"/>
<dbReference type="Gene3D" id="3.30.505.10">
    <property type="entry name" value="SH2 domain"/>
    <property type="match status" value="1"/>
</dbReference>
<dbReference type="PROSITE" id="PS50011">
    <property type="entry name" value="PROTEIN_KINASE_DOM"/>
    <property type="match status" value="1"/>
</dbReference>
<dbReference type="EC" id="2.7.10.2" evidence="1"/>
<protein>
    <recommendedName>
        <fullName evidence="1">non-specific protein-tyrosine kinase</fullName>
        <ecNumber evidence="1">2.7.10.2</ecNumber>
    </recommendedName>
</protein>
<feature type="binding site" evidence="7">
    <location>
        <position position="142"/>
    </location>
    <ligand>
        <name>ATP</name>
        <dbReference type="ChEBI" id="CHEBI:30616"/>
    </ligand>
</feature>
<evidence type="ECO:0000256" key="1">
    <source>
        <dbReference type="ARBA" id="ARBA00011903"/>
    </source>
</evidence>
<dbReference type="SUPFAM" id="SSF56112">
    <property type="entry name" value="Protein kinase-like (PK-like)"/>
    <property type="match status" value="1"/>
</dbReference>
<evidence type="ECO:0000313" key="10">
    <source>
        <dbReference type="Proteomes" id="UP000014500"/>
    </source>
</evidence>
<dbReference type="InterPro" id="IPR050198">
    <property type="entry name" value="Non-receptor_tyrosine_kinases"/>
</dbReference>
<dbReference type="OMA" id="FRIMESC"/>
<reference evidence="9" key="2">
    <citation type="submission" date="2015-02" db="UniProtKB">
        <authorList>
            <consortium name="EnsemblMetazoa"/>
        </authorList>
    </citation>
    <scope>IDENTIFICATION</scope>
</reference>
<dbReference type="SUPFAM" id="SSF55550">
    <property type="entry name" value="SH2 domain"/>
    <property type="match status" value="1"/>
</dbReference>
<dbReference type="FunFam" id="1.10.510.10:FF:000521">
    <property type="entry name" value="Tyrosine-protein kinase pr2"/>
    <property type="match status" value="1"/>
</dbReference>
<dbReference type="GO" id="GO:0002009">
    <property type="term" value="P:morphogenesis of an epithelium"/>
    <property type="evidence" value="ECO:0007669"/>
    <property type="project" value="UniProtKB-ARBA"/>
</dbReference>
<dbReference type="Proteomes" id="UP000014500">
    <property type="component" value="Unassembled WGS sequence"/>
</dbReference>
<dbReference type="InterPro" id="IPR001245">
    <property type="entry name" value="Ser-Thr/Tyr_kinase_cat_dom"/>
</dbReference>
<feature type="domain" description="Protein kinase" evidence="8">
    <location>
        <begin position="110"/>
        <end position="367"/>
    </location>
</feature>
<evidence type="ECO:0000256" key="2">
    <source>
        <dbReference type="ARBA" id="ARBA00022679"/>
    </source>
</evidence>
<keyword evidence="6" id="KW-0829">Tyrosine-protein kinase</keyword>
<evidence type="ECO:0000256" key="5">
    <source>
        <dbReference type="ARBA" id="ARBA00022840"/>
    </source>
</evidence>
<reference evidence="10" key="1">
    <citation type="submission" date="2011-05" db="EMBL/GenBank/DDBJ databases">
        <authorList>
            <person name="Richards S.R."/>
            <person name="Qu J."/>
            <person name="Jiang H."/>
            <person name="Jhangiani S.N."/>
            <person name="Agravi P."/>
            <person name="Goodspeed R."/>
            <person name="Gross S."/>
            <person name="Mandapat C."/>
            <person name="Jackson L."/>
            <person name="Mathew T."/>
            <person name="Pu L."/>
            <person name="Thornton R."/>
            <person name="Saada N."/>
            <person name="Wilczek-Boney K.B."/>
            <person name="Lee S."/>
            <person name="Kovar C."/>
            <person name="Wu Y."/>
            <person name="Scherer S.E."/>
            <person name="Worley K.C."/>
            <person name="Muzny D.M."/>
            <person name="Gibbs R."/>
        </authorList>
    </citation>
    <scope>NUCLEOTIDE SEQUENCE</scope>
    <source>
        <strain evidence="10">Brora</strain>
    </source>
</reference>
<dbReference type="PhylomeDB" id="T1IN98"/>
<dbReference type="PANTHER" id="PTHR24418">
    <property type="entry name" value="TYROSINE-PROTEIN KINASE"/>
    <property type="match status" value="1"/>
</dbReference>
<dbReference type="eggNOG" id="KOG0197">
    <property type="taxonomic scope" value="Eukaryota"/>
</dbReference>
<dbReference type="Gene3D" id="1.10.510.10">
    <property type="entry name" value="Transferase(Phosphotransferase) domain 1"/>
    <property type="match status" value="1"/>
</dbReference>
<dbReference type="InterPro" id="IPR011009">
    <property type="entry name" value="Kinase-like_dom_sf"/>
</dbReference>
<dbReference type="GO" id="GO:0004715">
    <property type="term" value="F:non-membrane spanning protein tyrosine kinase activity"/>
    <property type="evidence" value="ECO:0007669"/>
    <property type="project" value="UniProtKB-EC"/>
</dbReference>
<dbReference type="Pfam" id="PF07714">
    <property type="entry name" value="PK_Tyr_Ser-Thr"/>
    <property type="match status" value="1"/>
</dbReference>